<feature type="compositionally biased region" description="Polar residues" evidence="1">
    <location>
        <begin position="126"/>
        <end position="143"/>
    </location>
</feature>
<gene>
    <name evidence="2" type="ORF">EJB05_34595</name>
</gene>
<evidence type="ECO:0000313" key="2">
    <source>
        <dbReference type="EMBL" id="TVU18492.1"/>
    </source>
</evidence>
<accession>A0A5J9U449</accession>
<name>A0A5J9U449_9POAL</name>
<protein>
    <submittedName>
        <fullName evidence="2">Uncharacterized protein</fullName>
    </submittedName>
</protein>
<dbReference type="AlphaFoldDB" id="A0A5J9U449"/>
<dbReference type="Gramene" id="TVU18492">
    <property type="protein sequence ID" value="TVU18492"/>
    <property type="gene ID" value="EJB05_34595"/>
</dbReference>
<sequence>MNGRLDVRARRWRRRTRAMTPGPPPSAPGPPLVPIAALVHREVGSTNSLSSSRLWLRARHRRWSDPPPLQRRFWGTTMRGWPGQLDWAHIRPMTRFETLEAASAEAAGRRAVHAGEAVKAPASEVNWDSSTRPGTQPASTPPLNQLPPILVSSRLRQRAVPNLRPQDDPRRGRRYSGFSTINPQRFGQKLQTLKTFSFSQNQQRNVRLQEVLKTSKEKWRIAGGRKPIGADASPWNSWTVAGNHEAGWWCVVRWLVPSAVLRPPGVRIPGAAPGIEVIRACANAPPWISLTASVFCCCGLFWVHGWRRVRFGGIIRCVSMYTTVFCVGRWGRFDLLEFWRCDGAYPYGMELLIQSCRCGRLDLLMSRKRPCPSVVHSSEEPLDCSSRDH</sequence>
<reference evidence="2 3" key="1">
    <citation type="journal article" date="2019" name="Sci. Rep.">
        <title>A high-quality genome of Eragrostis curvula grass provides insights into Poaceae evolution and supports new strategies to enhance forage quality.</title>
        <authorList>
            <person name="Carballo J."/>
            <person name="Santos B.A.C.M."/>
            <person name="Zappacosta D."/>
            <person name="Garbus I."/>
            <person name="Selva J.P."/>
            <person name="Gallo C.A."/>
            <person name="Diaz A."/>
            <person name="Albertini E."/>
            <person name="Caccamo M."/>
            <person name="Echenique V."/>
        </authorList>
    </citation>
    <scope>NUCLEOTIDE SEQUENCE [LARGE SCALE GENOMIC DNA]</scope>
    <source>
        <strain evidence="3">cv. Victoria</strain>
        <tissue evidence="2">Leaf</tissue>
    </source>
</reference>
<feature type="non-terminal residue" evidence="2">
    <location>
        <position position="389"/>
    </location>
</feature>
<dbReference type="Proteomes" id="UP000324897">
    <property type="component" value="Chromosome 7"/>
</dbReference>
<organism evidence="2 3">
    <name type="scientific">Eragrostis curvula</name>
    <name type="common">weeping love grass</name>
    <dbReference type="NCBI Taxonomy" id="38414"/>
    <lineage>
        <taxon>Eukaryota</taxon>
        <taxon>Viridiplantae</taxon>
        <taxon>Streptophyta</taxon>
        <taxon>Embryophyta</taxon>
        <taxon>Tracheophyta</taxon>
        <taxon>Spermatophyta</taxon>
        <taxon>Magnoliopsida</taxon>
        <taxon>Liliopsida</taxon>
        <taxon>Poales</taxon>
        <taxon>Poaceae</taxon>
        <taxon>PACMAD clade</taxon>
        <taxon>Chloridoideae</taxon>
        <taxon>Eragrostideae</taxon>
        <taxon>Eragrostidinae</taxon>
        <taxon>Eragrostis</taxon>
    </lineage>
</organism>
<feature type="region of interest" description="Disordered" evidence="1">
    <location>
        <begin position="115"/>
        <end position="179"/>
    </location>
</feature>
<evidence type="ECO:0000256" key="1">
    <source>
        <dbReference type="SAM" id="MobiDB-lite"/>
    </source>
</evidence>
<comment type="caution">
    <text evidence="2">The sequence shown here is derived from an EMBL/GenBank/DDBJ whole genome shotgun (WGS) entry which is preliminary data.</text>
</comment>
<feature type="region of interest" description="Disordered" evidence="1">
    <location>
        <begin position="1"/>
        <end position="31"/>
    </location>
</feature>
<proteinExistence type="predicted"/>
<keyword evidence="3" id="KW-1185">Reference proteome</keyword>
<dbReference type="EMBL" id="RWGY01000029">
    <property type="protein sequence ID" value="TVU18492.1"/>
    <property type="molecule type" value="Genomic_DNA"/>
</dbReference>
<evidence type="ECO:0000313" key="3">
    <source>
        <dbReference type="Proteomes" id="UP000324897"/>
    </source>
</evidence>
<feature type="compositionally biased region" description="Pro residues" evidence="1">
    <location>
        <begin position="21"/>
        <end position="31"/>
    </location>
</feature>
<feature type="non-terminal residue" evidence="2">
    <location>
        <position position="1"/>
    </location>
</feature>